<dbReference type="EMBL" id="ML993649">
    <property type="protein sequence ID" value="KAF2158787.1"/>
    <property type="molecule type" value="Genomic_DNA"/>
</dbReference>
<dbReference type="RefSeq" id="XP_033659676.1">
    <property type="nucleotide sequence ID" value="XM_033814730.1"/>
</dbReference>
<proteinExistence type="predicted"/>
<gene>
    <name evidence="2" type="ORF">M409DRAFT_61374</name>
</gene>
<name>A0A6A6BVG3_ZASCE</name>
<dbReference type="AlphaFoldDB" id="A0A6A6BVG3"/>
<dbReference type="OrthoDB" id="4203691at2759"/>
<keyword evidence="1" id="KW-0175">Coiled coil</keyword>
<sequence>MSHLSARLVALTTRKVFERFASQGLARAKAGNVGSIVTITKSEILKLGRFMEFRLQDELVLQLPKSDPFEMRKSVSLELSGAANGSKVVHVFENGAIKSSKQLLEEETTRDGREKRLSAQENWYPHLDQTNIREKALSDMLEELEHLRAAETITLDDKEFGKYNAIMRYEEVLREQKNAREMAKAALYGNGKH</sequence>
<evidence type="ECO:0000256" key="1">
    <source>
        <dbReference type="SAM" id="Coils"/>
    </source>
</evidence>
<accession>A0A6A6BVG3</accession>
<reference evidence="2" key="1">
    <citation type="journal article" date="2020" name="Stud. Mycol.">
        <title>101 Dothideomycetes genomes: a test case for predicting lifestyles and emergence of pathogens.</title>
        <authorList>
            <person name="Haridas S."/>
            <person name="Albert R."/>
            <person name="Binder M."/>
            <person name="Bloem J."/>
            <person name="Labutti K."/>
            <person name="Salamov A."/>
            <person name="Andreopoulos B."/>
            <person name="Baker S."/>
            <person name="Barry K."/>
            <person name="Bills G."/>
            <person name="Bluhm B."/>
            <person name="Cannon C."/>
            <person name="Castanera R."/>
            <person name="Culley D."/>
            <person name="Daum C."/>
            <person name="Ezra D."/>
            <person name="Gonzalez J."/>
            <person name="Henrissat B."/>
            <person name="Kuo A."/>
            <person name="Liang C."/>
            <person name="Lipzen A."/>
            <person name="Lutzoni F."/>
            <person name="Magnuson J."/>
            <person name="Mondo S."/>
            <person name="Nolan M."/>
            <person name="Ohm R."/>
            <person name="Pangilinan J."/>
            <person name="Park H.-J."/>
            <person name="Ramirez L."/>
            <person name="Alfaro M."/>
            <person name="Sun H."/>
            <person name="Tritt A."/>
            <person name="Yoshinaga Y."/>
            <person name="Zwiers L.-H."/>
            <person name="Turgeon B."/>
            <person name="Goodwin S."/>
            <person name="Spatafora J."/>
            <person name="Crous P."/>
            <person name="Grigoriev I."/>
        </authorList>
    </citation>
    <scope>NUCLEOTIDE SEQUENCE</scope>
    <source>
        <strain evidence="2">ATCC 36951</strain>
    </source>
</reference>
<dbReference type="Proteomes" id="UP000799537">
    <property type="component" value="Unassembled WGS sequence"/>
</dbReference>
<evidence type="ECO:0000313" key="3">
    <source>
        <dbReference type="Proteomes" id="UP000799537"/>
    </source>
</evidence>
<protein>
    <submittedName>
        <fullName evidence="2">Uncharacterized protein</fullName>
    </submittedName>
</protein>
<dbReference type="GeneID" id="54568002"/>
<evidence type="ECO:0000313" key="2">
    <source>
        <dbReference type="EMBL" id="KAF2158787.1"/>
    </source>
</evidence>
<keyword evidence="3" id="KW-1185">Reference proteome</keyword>
<organism evidence="2 3">
    <name type="scientific">Zasmidium cellare ATCC 36951</name>
    <dbReference type="NCBI Taxonomy" id="1080233"/>
    <lineage>
        <taxon>Eukaryota</taxon>
        <taxon>Fungi</taxon>
        <taxon>Dikarya</taxon>
        <taxon>Ascomycota</taxon>
        <taxon>Pezizomycotina</taxon>
        <taxon>Dothideomycetes</taxon>
        <taxon>Dothideomycetidae</taxon>
        <taxon>Mycosphaerellales</taxon>
        <taxon>Mycosphaerellaceae</taxon>
        <taxon>Zasmidium</taxon>
    </lineage>
</organism>
<feature type="coiled-coil region" evidence="1">
    <location>
        <begin position="127"/>
        <end position="186"/>
    </location>
</feature>